<keyword evidence="3" id="KW-1185">Reference proteome</keyword>
<dbReference type="STRING" id="29534.SAMN05444366_1694"/>
<name>A0A1M7DT41_9FLAO</name>
<protein>
    <submittedName>
        <fullName evidence="2">Uncharacterized protein</fullName>
    </submittedName>
</protein>
<gene>
    <name evidence="2" type="ORF">SAMN05444366_1694</name>
</gene>
<evidence type="ECO:0000256" key="1">
    <source>
        <dbReference type="SAM" id="Phobius"/>
    </source>
</evidence>
<dbReference type="AlphaFoldDB" id="A0A1M7DT41"/>
<dbReference type="OrthoDB" id="1364992at2"/>
<keyword evidence="1" id="KW-1133">Transmembrane helix</keyword>
<proteinExistence type="predicted"/>
<keyword evidence="1" id="KW-0472">Membrane</keyword>
<sequence>MITFESEYKNFNQRFFRLSNLFFFIEFILLSPIIIIFNLSLFLTIIIEALLLIICVFIIINRSKNNIDIITFEENNIILHGETFNTKWLKSINIKESYIEIHSIGSRQGIRGATFYLKIKNKKDNYILNLFETYSDEGIIQIFNEFKKSKEEKIIIDERLVLLRIQEKIEKCQ</sequence>
<evidence type="ECO:0000313" key="2">
    <source>
        <dbReference type="EMBL" id="SHL82674.1"/>
    </source>
</evidence>
<feature type="transmembrane region" description="Helical" evidence="1">
    <location>
        <begin position="41"/>
        <end position="60"/>
    </location>
</feature>
<reference evidence="3" key="1">
    <citation type="submission" date="2016-11" db="EMBL/GenBank/DDBJ databases">
        <authorList>
            <person name="Varghese N."/>
            <person name="Submissions S."/>
        </authorList>
    </citation>
    <scope>NUCLEOTIDE SEQUENCE [LARGE SCALE GENOMIC DNA]</scope>
    <source>
        <strain evidence="3">DSM 1811</strain>
    </source>
</reference>
<organism evidence="2 3">
    <name type="scientific">Flavobacterium saccharophilum</name>
    <dbReference type="NCBI Taxonomy" id="29534"/>
    <lineage>
        <taxon>Bacteria</taxon>
        <taxon>Pseudomonadati</taxon>
        <taxon>Bacteroidota</taxon>
        <taxon>Flavobacteriia</taxon>
        <taxon>Flavobacteriales</taxon>
        <taxon>Flavobacteriaceae</taxon>
        <taxon>Flavobacterium</taxon>
    </lineage>
</organism>
<evidence type="ECO:0000313" key="3">
    <source>
        <dbReference type="Proteomes" id="UP000184121"/>
    </source>
</evidence>
<feature type="transmembrane region" description="Helical" evidence="1">
    <location>
        <begin position="15"/>
        <end position="35"/>
    </location>
</feature>
<dbReference type="Proteomes" id="UP000184121">
    <property type="component" value="Unassembled WGS sequence"/>
</dbReference>
<dbReference type="EMBL" id="FRBY01000002">
    <property type="protein sequence ID" value="SHL82674.1"/>
    <property type="molecule type" value="Genomic_DNA"/>
</dbReference>
<dbReference type="RefSeq" id="WP_072971111.1">
    <property type="nucleotide sequence ID" value="NZ_FRBY01000002.1"/>
</dbReference>
<keyword evidence="1" id="KW-0812">Transmembrane</keyword>
<accession>A0A1M7DT41</accession>